<dbReference type="OrthoDB" id="637682at2759"/>
<accession>A0A2V3J9G3</accession>
<evidence type="ECO:0000313" key="3">
    <source>
        <dbReference type="EMBL" id="PXF49550.1"/>
    </source>
</evidence>
<reference evidence="3 4" key="1">
    <citation type="journal article" date="2018" name="Mol. Biol. Evol.">
        <title>Analysis of the draft genome of the red seaweed Gracilariopsis chorda provides insights into genome size evolution in Rhodophyta.</title>
        <authorList>
            <person name="Lee J."/>
            <person name="Yang E.C."/>
            <person name="Graf L."/>
            <person name="Yang J.H."/>
            <person name="Qiu H."/>
            <person name="Zel Zion U."/>
            <person name="Chan C.X."/>
            <person name="Stephens T.G."/>
            <person name="Weber A.P.M."/>
            <person name="Boo G.H."/>
            <person name="Boo S.M."/>
            <person name="Kim K.M."/>
            <person name="Shin Y."/>
            <person name="Jung M."/>
            <person name="Lee S.J."/>
            <person name="Yim H.S."/>
            <person name="Lee J.H."/>
            <person name="Bhattacharya D."/>
            <person name="Yoon H.S."/>
        </authorList>
    </citation>
    <scope>NUCLEOTIDE SEQUENCE [LARGE SCALE GENOMIC DNA]</scope>
    <source>
        <strain evidence="3 4">SKKU-2015</strain>
        <tissue evidence="3">Whole body</tissue>
    </source>
</reference>
<evidence type="ECO:0000256" key="1">
    <source>
        <dbReference type="ARBA" id="ARBA00007692"/>
    </source>
</evidence>
<dbReference type="PANTHER" id="PTHR13068:SF112">
    <property type="entry name" value="TRANSCRIPTION TERMINATION FACTOR 3, MITOCHONDRIAL"/>
    <property type="match status" value="1"/>
</dbReference>
<dbReference type="InterPro" id="IPR038538">
    <property type="entry name" value="MTERF_sf"/>
</dbReference>
<dbReference type="EMBL" id="NBIV01000004">
    <property type="protein sequence ID" value="PXF49550.1"/>
    <property type="molecule type" value="Genomic_DNA"/>
</dbReference>
<name>A0A2V3J9G3_9FLOR</name>
<dbReference type="STRING" id="448386.A0A2V3J9G3"/>
<sequence>MAFVYKLSRISLQSPRNNGMAKCTRRPRVVFHCSAAPASPEKPRLSGKCPNEADPKREVAVKFFLSLGLSTEASLRLPARLPKLCRSDLPVFAEPTLAFLRSHGLSPRQVARAVRNAPQIFFRPREEFAPRIEFLENVARIPKDNLKSVIAKCPHVLWMDLKNAGMVTETVIEECPRISLKTLSEVFLRVPQVLIVRPNHISANIDSIRQAGVSDAAGLSRIIGKAPLALVYDTKKNLAKRLDYLSGELGFSKSTIGKILVSTPEILEWSVEKKIKPKTALLQSLVGDDHVAAVIETVPSILGVNDVLDPVLWLRDDVGLSDKQVQKVLREAPAVLTYSVVGNLAPKWTFIHETMGATVEDLVAAPREVLCANLQQRAMPRYAFLASHGKRDVAVIDVLRGSDAEFCKEVAKCDAQVFRSYVDNDTYLLFFSRLM</sequence>
<gene>
    <name evidence="3" type="ORF">BWQ96_00620</name>
</gene>
<dbReference type="Proteomes" id="UP000247409">
    <property type="component" value="Unassembled WGS sequence"/>
</dbReference>
<dbReference type="GO" id="GO:0003676">
    <property type="term" value="F:nucleic acid binding"/>
    <property type="evidence" value="ECO:0007669"/>
    <property type="project" value="InterPro"/>
</dbReference>
<keyword evidence="2" id="KW-0809">Transit peptide</keyword>
<dbReference type="AlphaFoldDB" id="A0A2V3J9G3"/>
<evidence type="ECO:0000313" key="4">
    <source>
        <dbReference type="Proteomes" id="UP000247409"/>
    </source>
</evidence>
<comment type="caution">
    <text evidence="3">The sequence shown here is derived from an EMBL/GenBank/DDBJ whole genome shotgun (WGS) entry which is preliminary data.</text>
</comment>
<dbReference type="InterPro" id="IPR003690">
    <property type="entry name" value="MTERF"/>
</dbReference>
<protein>
    <submittedName>
        <fullName evidence="3">Transcription termination factor MTERF2, chloroplastic</fullName>
    </submittedName>
</protein>
<organism evidence="3 4">
    <name type="scientific">Gracilariopsis chorda</name>
    <dbReference type="NCBI Taxonomy" id="448386"/>
    <lineage>
        <taxon>Eukaryota</taxon>
        <taxon>Rhodophyta</taxon>
        <taxon>Florideophyceae</taxon>
        <taxon>Rhodymeniophycidae</taxon>
        <taxon>Gracilariales</taxon>
        <taxon>Gracilariaceae</taxon>
        <taxon>Gracilariopsis</taxon>
    </lineage>
</organism>
<comment type="similarity">
    <text evidence="1">Belongs to the mTERF family.</text>
</comment>
<dbReference type="Pfam" id="PF02536">
    <property type="entry name" value="mTERF"/>
    <property type="match status" value="2"/>
</dbReference>
<keyword evidence="4" id="KW-1185">Reference proteome</keyword>
<dbReference type="Gene3D" id="1.25.70.10">
    <property type="entry name" value="Transcription termination factor 3, mitochondrial"/>
    <property type="match status" value="1"/>
</dbReference>
<dbReference type="PANTHER" id="PTHR13068">
    <property type="entry name" value="CGI-12 PROTEIN-RELATED"/>
    <property type="match status" value="1"/>
</dbReference>
<proteinExistence type="inferred from homology"/>
<dbReference type="SMART" id="SM00733">
    <property type="entry name" value="Mterf"/>
    <property type="match status" value="6"/>
</dbReference>
<evidence type="ECO:0000256" key="2">
    <source>
        <dbReference type="ARBA" id="ARBA00022946"/>
    </source>
</evidence>